<dbReference type="Proteomes" id="UP000320421">
    <property type="component" value="Chromosome"/>
</dbReference>
<gene>
    <name evidence="4" type="ORF">HG66A1_04070</name>
</gene>
<evidence type="ECO:0000313" key="5">
    <source>
        <dbReference type="Proteomes" id="UP000320421"/>
    </source>
</evidence>
<dbReference type="InterPro" id="IPR002110">
    <property type="entry name" value="Ankyrin_rpt"/>
</dbReference>
<dbReference type="SMART" id="SM00248">
    <property type="entry name" value="ANK"/>
    <property type="match status" value="3"/>
</dbReference>
<dbReference type="OrthoDB" id="305006at2"/>
<keyword evidence="2 3" id="KW-0040">ANK repeat</keyword>
<name>A0A517PH01_9PLAN</name>
<dbReference type="AlphaFoldDB" id="A0A517PH01"/>
<dbReference type="SUPFAM" id="SSF48403">
    <property type="entry name" value="Ankyrin repeat"/>
    <property type="match status" value="1"/>
</dbReference>
<evidence type="ECO:0000256" key="2">
    <source>
        <dbReference type="ARBA" id="ARBA00023043"/>
    </source>
</evidence>
<sequence>MNLVEYVKSGNADLVKSYFDANTSINRDELSWALLHSMCGESTLFENSKPEDSTITEILLENGAEPDYILKYKLSPLLAAIEYYQPEKVKLLISFGADVNIPDKDGNLPLKYAVGSEFDFADQMSVPIKMDISRILFEAGADPNLKDGGDQSALEYAVELGYEVAIELFKKK</sequence>
<proteinExistence type="predicted"/>
<dbReference type="Gene3D" id="1.25.40.20">
    <property type="entry name" value="Ankyrin repeat-containing domain"/>
    <property type="match status" value="1"/>
</dbReference>
<evidence type="ECO:0000256" key="3">
    <source>
        <dbReference type="PROSITE-ProRule" id="PRU00023"/>
    </source>
</evidence>
<keyword evidence="1" id="KW-0677">Repeat</keyword>
<evidence type="ECO:0000256" key="1">
    <source>
        <dbReference type="ARBA" id="ARBA00022737"/>
    </source>
</evidence>
<evidence type="ECO:0000313" key="4">
    <source>
        <dbReference type="EMBL" id="QDT18645.1"/>
    </source>
</evidence>
<dbReference type="InterPro" id="IPR050745">
    <property type="entry name" value="Multifunctional_regulatory"/>
</dbReference>
<dbReference type="PROSITE" id="PS50088">
    <property type="entry name" value="ANK_REPEAT"/>
    <property type="match status" value="1"/>
</dbReference>
<keyword evidence="5" id="KW-1185">Reference proteome</keyword>
<organism evidence="4 5">
    <name type="scientific">Gimesia chilikensis</name>
    <dbReference type="NCBI Taxonomy" id="2605989"/>
    <lineage>
        <taxon>Bacteria</taxon>
        <taxon>Pseudomonadati</taxon>
        <taxon>Planctomycetota</taxon>
        <taxon>Planctomycetia</taxon>
        <taxon>Planctomycetales</taxon>
        <taxon>Planctomycetaceae</taxon>
        <taxon>Gimesia</taxon>
    </lineage>
</organism>
<accession>A0A517PH01</accession>
<feature type="repeat" description="ANK" evidence="3">
    <location>
        <begin position="72"/>
        <end position="104"/>
    </location>
</feature>
<dbReference type="PANTHER" id="PTHR24189">
    <property type="entry name" value="MYOTROPHIN"/>
    <property type="match status" value="1"/>
</dbReference>
<dbReference type="PANTHER" id="PTHR24189:SF50">
    <property type="entry name" value="ANKYRIN REPEAT AND SOCS BOX PROTEIN 2"/>
    <property type="match status" value="1"/>
</dbReference>
<dbReference type="EMBL" id="CP036266">
    <property type="protein sequence ID" value="QDT18645.1"/>
    <property type="molecule type" value="Genomic_DNA"/>
</dbReference>
<reference evidence="4 5" key="1">
    <citation type="submission" date="2019-02" db="EMBL/GenBank/DDBJ databases">
        <title>Deep-cultivation of Planctomycetes and their phenomic and genomic characterization uncovers novel biology.</title>
        <authorList>
            <person name="Wiegand S."/>
            <person name="Jogler M."/>
            <person name="Boedeker C."/>
            <person name="Pinto D."/>
            <person name="Vollmers J."/>
            <person name="Rivas-Marin E."/>
            <person name="Kohn T."/>
            <person name="Peeters S.H."/>
            <person name="Heuer A."/>
            <person name="Rast P."/>
            <person name="Oberbeckmann S."/>
            <person name="Bunk B."/>
            <person name="Jeske O."/>
            <person name="Meyerdierks A."/>
            <person name="Storesund J.E."/>
            <person name="Kallscheuer N."/>
            <person name="Luecker S."/>
            <person name="Lage O.M."/>
            <person name="Pohl T."/>
            <person name="Merkel B.J."/>
            <person name="Hornburger P."/>
            <person name="Mueller R.-W."/>
            <person name="Bruemmer F."/>
            <person name="Labrenz M."/>
            <person name="Spormann A.M."/>
            <person name="Op den Camp H."/>
            <person name="Overmann J."/>
            <person name="Amann R."/>
            <person name="Jetten M.S.M."/>
            <person name="Mascher T."/>
            <person name="Medema M.H."/>
            <person name="Devos D.P."/>
            <person name="Kaster A.-K."/>
            <person name="Ovreas L."/>
            <person name="Rohde M."/>
            <person name="Galperin M.Y."/>
            <person name="Jogler C."/>
        </authorList>
    </citation>
    <scope>NUCLEOTIDE SEQUENCE [LARGE SCALE GENOMIC DNA]</scope>
    <source>
        <strain evidence="4 5">HG66A1</strain>
    </source>
</reference>
<dbReference type="Pfam" id="PF12796">
    <property type="entry name" value="Ank_2"/>
    <property type="match status" value="1"/>
</dbReference>
<protein>
    <submittedName>
        <fullName evidence="4">Ankyrin repeats (3 copies)</fullName>
    </submittedName>
</protein>
<dbReference type="InterPro" id="IPR036770">
    <property type="entry name" value="Ankyrin_rpt-contain_sf"/>
</dbReference>
<dbReference type="RefSeq" id="WP_145180348.1">
    <property type="nucleotide sequence ID" value="NZ_CP036266.1"/>
</dbReference>